<dbReference type="SUPFAM" id="SSF50129">
    <property type="entry name" value="GroES-like"/>
    <property type="match status" value="1"/>
</dbReference>
<reference evidence="8 9" key="1">
    <citation type="submission" date="2016-11" db="EMBL/GenBank/DDBJ databases">
        <authorList>
            <person name="Jaros S."/>
            <person name="Januszkiewicz K."/>
            <person name="Wedrychowicz H."/>
        </authorList>
    </citation>
    <scope>NUCLEOTIDE SEQUENCE [LARGE SCALE GENOMIC DNA]</scope>
    <source>
        <strain evidence="8 9">LMG 20594</strain>
    </source>
</reference>
<protein>
    <submittedName>
        <fullName evidence="8">NADPH:quinone reductase</fullName>
    </submittedName>
</protein>
<dbReference type="InterPro" id="IPR013149">
    <property type="entry name" value="ADH-like_C"/>
</dbReference>
<dbReference type="Gene3D" id="3.40.50.720">
    <property type="entry name" value="NAD(P)-binding Rossmann-like Domain"/>
    <property type="match status" value="1"/>
</dbReference>
<dbReference type="RefSeq" id="WP_073430578.1">
    <property type="nucleotide sequence ID" value="NZ_CADFGY010000027.1"/>
</dbReference>
<dbReference type="SMART" id="SM00829">
    <property type="entry name" value="PKS_ER"/>
    <property type="match status" value="1"/>
</dbReference>
<dbReference type="InterPro" id="IPR011032">
    <property type="entry name" value="GroES-like_sf"/>
</dbReference>
<evidence type="ECO:0000256" key="4">
    <source>
        <dbReference type="ARBA" id="ARBA00022857"/>
    </source>
</evidence>
<dbReference type="InterPro" id="IPR036291">
    <property type="entry name" value="NAD(P)-bd_dom_sf"/>
</dbReference>
<dbReference type="InterPro" id="IPR020843">
    <property type="entry name" value="ER"/>
</dbReference>
<gene>
    <name evidence="8" type="ORF">SAMN05192548_102516</name>
</gene>
<dbReference type="InterPro" id="IPR013154">
    <property type="entry name" value="ADH-like_N"/>
</dbReference>
<dbReference type="GO" id="GO:0003723">
    <property type="term" value="F:RNA binding"/>
    <property type="evidence" value="ECO:0007669"/>
    <property type="project" value="UniProtKB-KW"/>
</dbReference>
<evidence type="ECO:0000256" key="5">
    <source>
        <dbReference type="ARBA" id="ARBA00022884"/>
    </source>
</evidence>
<keyword evidence="3" id="KW-0963">Cytoplasm</keyword>
<dbReference type="PANTHER" id="PTHR44154:SF1">
    <property type="entry name" value="QUINONE OXIDOREDUCTASE"/>
    <property type="match status" value="1"/>
</dbReference>
<dbReference type="EMBL" id="FRAB01000025">
    <property type="protein sequence ID" value="SHK50876.1"/>
    <property type="molecule type" value="Genomic_DNA"/>
</dbReference>
<dbReference type="OrthoDB" id="9787435at2"/>
<comment type="subcellular location">
    <subcellularLocation>
        <location evidence="1">Cytoplasm</location>
    </subcellularLocation>
</comment>
<dbReference type="Pfam" id="PF00107">
    <property type="entry name" value="ADH_zinc_N"/>
    <property type="match status" value="1"/>
</dbReference>
<keyword evidence="4" id="KW-0521">NADP</keyword>
<dbReference type="InterPro" id="IPR051603">
    <property type="entry name" value="Zinc-ADH_QOR/CCCR"/>
</dbReference>
<dbReference type="GO" id="GO:0005737">
    <property type="term" value="C:cytoplasm"/>
    <property type="evidence" value="ECO:0007669"/>
    <property type="project" value="UniProtKB-SubCell"/>
</dbReference>
<dbReference type="STRING" id="169427.SAMN05192548_102516"/>
<dbReference type="Pfam" id="PF08240">
    <property type="entry name" value="ADH_N"/>
    <property type="match status" value="1"/>
</dbReference>
<evidence type="ECO:0000256" key="2">
    <source>
        <dbReference type="ARBA" id="ARBA00011881"/>
    </source>
</evidence>
<evidence type="ECO:0000259" key="7">
    <source>
        <dbReference type="SMART" id="SM00829"/>
    </source>
</evidence>
<dbReference type="SUPFAM" id="SSF51735">
    <property type="entry name" value="NAD(P)-binding Rossmann-fold domains"/>
    <property type="match status" value="1"/>
</dbReference>
<name>A0A1M6T1U4_9BURK</name>
<feature type="domain" description="Enoyl reductase (ER)" evidence="7">
    <location>
        <begin position="14"/>
        <end position="364"/>
    </location>
</feature>
<dbReference type="PROSITE" id="PS01162">
    <property type="entry name" value="QOR_ZETA_CRYSTAL"/>
    <property type="match status" value="1"/>
</dbReference>
<proteinExistence type="predicted"/>
<keyword evidence="6" id="KW-0007">Acetylation</keyword>
<dbReference type="GO" id="GO:0016491">
    <property type="term" value="F:oxidoreductase activity"/>
    <property type="evidence" value="ECO:0007669"/>
    <property type="project" value="InterPro"/>
</dbReference>
<dbReference type="GO" id="GO:0008270">
    <property type="term" value="F:zinc ion binding"/>
    <property type="evidence" value="ECO:0007669"/>
    <property type="project" value="InterPro"/>
</dbReference>
<keyword evidence="5" id="KW-0694">RNA-binding</keyword>
<evidence type="ECO:0000256" key="1">
    <source>
        <dbReference type="ARBA" id="ARBA00004496"/>
    </source>
</evidence>
<dbReference type="InterPro" id="IPR002364">
    <property type="entry name" value="Quin_OxRdtase/zeta-crystal_CS"/>
</dbReference>
<dbReference type="Gene3D" id="3.90.180.10">
    <property type="entry name" value="Medium-chain alcohol dehydrogenases, catalytic domain"/>
    <property type="match status" value="1"/>
</dbReference>
<evidence type="ECO:0000313" key="8">
    <source>
        <dbReference type="EMBL" id="SHK50876.1"/>
    </source>
</evidence>
<sequence length="370" mass="39738">MGKTMRAVVLTGHGGLDKLEYREDVQVPSIGRDDVLIKVGACSLNNTDLNTRTGWYSPSVRGGMTAELGEKGVTDAVDDLANWDRSSLGFPRIQGAAIAGRIVAVGDGVSQERIGARVFVDPVVRDLTKPYREEGIKFIGSECDGGYAEFASVPSANAIEVRSDLTYVELSSFPCAFTTAEEMLERGRVSSGHMVLVTGAAGGVGSAAVQLAKRRGATVIAVAGETKREKLFELGADHFIARESGRLAEQVYELVGERTVDVVADVVGGENTVELLRVLKRGGRFTTGGAIAGAMVEIDLRDLIYKDLEMYGIANPVAQTMLNLARYIEAGEIKPLVEKTFPLRSLREAQVEFMKKTHVGKVVIDIDADA</sequence>
<organism evidence="8 9">
    <name type="scientific">Paraburkholderia terricola</name>
    <dbReference type="NCBI Taxonomy" id="169427"/>
    <lineage>
        <taxon>Bacteria</taxon>
        <taxon>Pseudomonadati</taxon>
        <taxon>Pseudomonadota</taxon>
        <taxon>Betaproteobacteria</taxon>
        <taxon>Burkholderiales</taxon>
        <taxon>Burkholderiaceae</taxon>
        <taxon>Paraburkholderia</taxon>
    </lineage>
</organism>
<accession>A0A1M6T1U4</accession>
<comment type="subunit">
    <text evidence="2">Homotetramer.</text>
</comment>
<dbReference type="Proteomes" id="UP000184395">
    <property type="component" value="Unassembled WGS sequence"/>
</dbReference>
<evidence type="ECO:0000313" key="9">
    <source>
        <dbReference type="Proteomes" id="UP000184395"/>
    </source>
</evidence>
<evidence type="ECO:0000256" key="6">
    <source>
        <dbReference type="ARBA" id="ARBA00022990"/>
    </source>
</evidence>
<evidence type="ECO:0000256" key="3">
    <source>
        <dbReference type="ARBA" id="ARBA00022490"/>
    </source>
</evidence>
<dbReference type="PANTHER" id="PTHR44154">
    <property type="entry name" value="QUINONE OXIDOREDUCTASE"/>
    <property type="match status" value="1"/>
</dbReference>
<dbReference type="AlphaFoldDB" id="A0A1M6T1U4"/>